<sequence length="191" mass="21358">MTAAQITVTTWHLEQTAPGDVRPPASPAPEAEFVRAELIGPEFARFLYTAVGGDWNWTDRLPWSYREWADWLARPGLETWVAWVRGTPAGYVQLEPHPEGEVEIAYFGLIPAFHGRGLGGHLLTHGLRRAWDLADRHPGLPATRRVTVHTCSLDGPAALRNYESRGFRLFRTETAEQPAATTPGPWENSRP</sequence>
<evidence type="ECO:0000259" key="1">
    <source>
        <dbReference type="PROSITE" id="PS51186"/>
    </source>
</evidence>
<dbReference type="Gene3D" id="3.40.630.30">
    <property type="match status" value="1"/>
</dbReference>
<keyword evidence="3" id="KW-1185">Reference proteome</keyword>
<dbReference type="PROSITE" id="PS51186">
    <property type="entry name" value="GNAT"/>
    <property type="match status" value="1"/>
</dbReference>
<dbReference type="Pfam" id="PF00583">
    <property type="entry name" value="Acetyltransf_1"/>
    <property type="match status" value="1"/>
</dbReference>
<organism evidence="2 3">
    <name type="scientific">Streptacidiphilus monticola</name>
    <dbReference type="NCBI Taxonomy" id="2161674"/>
    <lineage>
        <taxon>Bacteria</taxon>
        <taxon>Bacillati</taxon>
        <taxon>Actinomycetota</taxon>
        <taxon>Actinomycetes</taxon>
        <taxon>Kitasatosporales</taxon>
        <taxon>Streptomycetaceae</taxon>
        <taxon>Streptacidiphilus</taxon>
    </lineage>
</organism>
<dbReference type="Proteomes" id="UP001596174">
    <property type="component" value="Unassembled WGS sequence"/>
</dbReference>
<keyword evidence="2" id="KW-0808">Transferase</keyword>
<dbReference type="InterPro" id="IPR000182">
    <property type="entry name" value="GNAT_dom"/>
</dbReference>
<dbReference type="EMBL" id="JBHSQJ010000012">
    <property type="protein sequence ID" value="MFC5906452.1"/>
    <property type="molecule type" value="Genomic_DNA"/>
</dbReference>
<gene>
    <name evidence="2" type="ORF">ACFP3V_04365</name>
</gene>
<keyword evidence="2" id="KW-0012">Acyltransferase</keyword>
<accession>A0ABW1FYN8</accession>
<dbReference type="InterPro" id="IPR016181">
    <property type="entry name" value="Acyl_CoA_acyltransferase"/>
</dbReference>
<dbReference type="GO" id="GO:0016746">
    <property type="term" value="F:acyltransferase activity"/>
    <property type="evidence" value="ECO:0007669"/>
    <property type="project" value="UniProtKB-KW"/>
</dbReference>
<comment type="caution">
    <text evidence="2">The sequence shown here is derived from an EMBL/GenBank/DDBJ whole genome shotgun (WGS) entry which is preliminary data.</text>
</comment>
<feature type="domain" description="N-acetyltransferase" evidence="1">
    <location>
        <begin position="34"/>
        <end position="191"/>
    </location>
</feature>
<name>A0ABW1FYN8_9ACTN</name>
<evidence type="ECO:0000313" key="3">
    <source>
        <dbReference type="Proteomes" id="UP001596174"/>
    </source>
</evidence>
<dbReference type="SUPFAM" id="SSF55729">
    <property type="entry name" value="Acyl-CoA N-acyltransferases (Nat)"/>
    <property type="match status" value="1"/>
</dbReference>
<protein>
    <submittedName>
        <fullName evidence="2">GNAT family N-acetyltransferase</fullName>
        <ecNumber evidence="2">2.3.-.-</ecNumber>
    </submittedName>
</protein>
<reference evidence="3" key="1">
    <citation type="journal article" date="2019" name="Int. J. Syst. Evol. Microbiol.">
        <title>The Global Catalogue of Microorganisms (GCM) 10K type strain sequencing project: providing services to taxonomists for standard genome sequencing and annotation.</title>
        <authorList>
            <consortium name="The Broad Institute Genomics Platform"/>
            <consortium name="The Broad Institute Genome Sequencing Center for Infectious Disease"/>
            <person name="Wu L."/>
            <person name="Ma J."/>
        </authorList>
    </citation>
    <scope>NUCLEOTIDE SEQUENCE [LARGE SCALE GENOMIC DNA]</scope>
    <source>
        <strain evidence="3">JCM 4816</strain>
    </source>
</reference>
<dbReference type="RefSeq" id="WP_380579867.1">
    <property type="nucleotide sequence ID" value="NZ_JBHSQJ010000012.1"/>
</dbReference>
<evidence type="ECO:0000313" key="2">
    <source>
        <dbReference type="EMBL" id="MFC5906452.1"/>
    </source>
</evidence>
<proteinExistence type="predicted"/>
<dbReference type="EC" id="2.3.-.-" evidence="2"/>
<dbReference type="CDD" id="cd04301">
    <property type="entry name" value="NAT_SF"/>
    <property type="match status" value="1"/>
</dbReference>